<comment type="caution">
    <text evidence="2">The sequence shown here is derived from an EMBL/GenBank/DDBJ whole genome shotgun (WGS) entry which is preliminary data.</text>
</comment>
<organism evidence="2 3">
    <name type="scientific">Coniosporium apollinis</name>
    <dbReference type="NCBI Taxonomy" id="61459"/>
    <lineage>
        <taxon>Eukaryota</taxon>
        <taxon>Fungi</taxon>
        <taxon>Dikarya</taxon>
        <taxon>Ascomycota</taxon>
        <taxon>Pezizomycotina</taxon>
        <taxon>Dothideomycetes</taxon>
        <taxon>Dothideomycetes incertae sedis</taxon>
        <taxon>Coniosporium</taxon>
    </lineage>
</organism>
<evidence type="ECO:0008006" key="4">
    <source>
        <dbReference type="Google" id="ProtNLM"/>
    </source>
</evidence>
<feature type="region of interest" description="Disordered" evidence="1">
    <location>
        <begin position="148"/>
        <end position="167"/>
    </location>
</feature>
<accession>A0ABQ9NF64</accession>
<dbReference type="SUPFAM" id="SSF48403">
    <property type="entry name" value="Ankyrin repeat"/>
    <property type="match status" value="1"/>
</dbReference>
<proteinExistence type="predicted"/>
<feature type="compositionally biased region" description="Polar residues" evidence="1">
    <location>
        <begin position="439"/>
        <end position="448"/>
    </location>
</feature>
<feature type="region of interest" description="Disordered" evidence="1">
    <location>
        <begin position="286"/>
        <end position="321"/>
    </location>
</feature>
<dbReference type="Proteomes" id="UP001172684">
    <property type="component" value="Unassembled WGS sequence"/>
</dbReference>
<reference evidence="2" key="1">
    <citation type="submission" date="2022-10" db="EMBL/GenBank/DDBJ databases">
        <title>Culturing micro-colonial fungi from biological soil crusts in the Mojave desert and describing Neophaeococcomyces mojavensis, and introducing the new genera and species Taxawa tesnikishii.</title>
        <authorList>
            <person name="Kurbessoian T."/>
            <person name="Stajich J.E."/>
        </authorList>
    </citation>
    <scope>NUCLEOTIDE SEQUENCE</scope>
    <source>
        <strain evidence="2">TK_1</strain>
    </source>
</reference>
<gene>
    <name evidence="2" type="ORF">H2201_008873</name>
</gene>
<dbReference type="Gene3D" id="1.25.40.20">
    <property type="entry name" value="Ankyrin repeat-containing domain"/>
    <property type="match status" value="1"/>
</dbReference>
<sequence length="577" mass="63901">MEVPLSTPESDELALERIRLLKSRRGPQTEMKSLFNKALHAVRRKNKVHEQGQFSPEILGEALEIAALEGNPPPLKSLIALGEGSRHKEYRALEMAATNGHSQTVDFLILLGANDEDKLGRTLHCASHSEHVNLAVNSVTVHHPNVSVGGVQAGAAPETSRHARSVEREHRILTRPNRNSLQRRFEHNIYNAKVNIRRPPQGVQNWFDGLLEEEDEDDTEEDESAEAGTHLEDHTRHRSTGPNSARVDRHVVTEKTSDGAMIGVDIQPQNFNPVSHLSIGTQQTELLSPQHERGQSHSSLHSHQAGMSARTRESKVSSANLQSDSILSFSSSEDEEDASPRLLVAIRDNLAAAIDDEGEIIIGKAKSVEVNPRTSGSRSERPLESGMPYNRARRGNPLSPTNHRTHLSLPSYNRNKRHMHARQPSCVPEDDSSRSRDSTATINATVSSIGLHPARSRRKPHSGHSAYQPEPHKLMAVTEKEEALLNMMRRKRAAIAKHSFTEGYRTALKEEKMHAQKTRQPPPAPIDFSAASLPRVSGYLSTRKPVSPAAVSPGLLGEMLEAFPIPPGPQRLQRKHR</sequence>
<feature type="region of interest" description="Disordered" evidence="1">
    <location>
        <begin position="369"/>
        <end position="471"/>
    </location>
</feature>
<feature type="compositionally biased region" description="Polar residues" evidence="1">
    <location>
        <begin position="398"/>
        <end position="413"/>
    </location>
</feature>
<evidence type="ECO:0000313" key="3">
    <source>
        <dbReference type="Proteomes" id="UP001172684"/>
    </source>
</evidence>
<keyword evidence="3" id="KW-1185">Reference proteome</keyword>
<protein>
    <recommendedName>
        <fullName evidence="4">Ankyrin repeat protein</fullName>
    </recommendedName>
</protein>
<name>A0ABQ9NF64_9PEZI</name>
<feature type="region of interest" description="Disordered" evidence="1">
    <location>
        <begin position="214"/>
        <end position="249"/>
    </location>
</feature>
<feature type="compositionally biased region" description="Acidic residues" evidence="1">
    <location>
        <begin position="214"/>
        <end position="225"/>
    </location>
</feature>
<dbReference type="EMBL" id="JAPDRL010000190">
    <property type="protein sequence ID" value="KAJ9655129.1"/>
    <property type="molecule type" value="Genomic_DNA"/>
</dbReference>
<evidence type="ECO:0000256" key="1">
    <source>
        <dbReference type="SAM" id="MobiDB-lite"/>
    </source>
</evidence>
<dbReference type="InterPro" id="IPR036770">
    <property type="entry name" value="Ankyrin_rpt-contain_sf"/>
</dbReference>
<evidence type="ECO:0000313" key="2">
    <source>
        <dbReference type="EMBL" id="KAJ9655129.1"/>
    </source>
</evidence>